<dbReference type="Gene3D" id="3.40.1760.10">
    <property type="entry name" value="YfbM-like super family"/>
    <property type="match status" value="1"/>
</dbReference>
<accession>A0ABW0ASP7</accession>
<keyword evidence="2" id="KW-1185">Reference proteome</keyword>
<evidence type="ECO:0000313" key="2">
    <source>
        <dbReference type="Proteomes" id="UP001596160"/>
    </source>
</evidence>
<name>A0ABW0ASP7_9ACTN</name>
<evidence type="ECO:0000313" key="1">
    <source>
        <dbReference type="EMBL" id="MFC5155640.1"/>
    </source>
</evidence>
<dbReference type="SUPFAM" id="SSF111069">
    <property type="entry name" value="Hypothetical protein yfbM"/>
    <property type="match status" value="1"/>
</dbReference>
<protein>
    <submittedName>
        <fullName evidence="1">DUF1877 family protein</fullName>
    </submittedName>
</protein>
<dbReference type="RefSeq" id="WP_344483555.1">
    <property type="nucleotide sequence ID" value="NZ_BAAASB010000021.1"/>
</dbReference>
<dbReference type="Proteomes" id="UP001596160">
    <property type="component" value="Unassembled WGS sequence"/>
</dbReference>
<comment type="caution">
    <text evidence="1">The sequence shown here is derived from an EMBL/GenBank/DDBJ whole genome shotgun (WGS) entry which is preliminary data.</text>
</comment>
<organism evidence="1 2">
    <name type="scientific">Streptomyces amakusaensis</name>
    <dbReference type="NCBI Taxonomy" id="67271"/>
    <lineage>
        <taxon>Bacteria</taxon>
        <taxon>Bacillati</taxon>
        <taxon>Actinomycetota</taxon>
        <taxon>Actinomycetes</taxon>
        <taxon>Kitasatosporales</taxon>
        <taxon>Streptomycetaceae</taxon>
        <taxon>Streptomyces</taxon>
    </lineage>
</organism>
<dbReference type="InterPro" id="IPR035944">
    <property type="entry name" value="YfbM-like_sf"/>
</dbReference>
<dbReference type="EMBL" id="JBHSKP010000024">
    <property type="protein sequence ID" value="MFC5155640.1"/>
    <property type="molecule type" value="Genomic_DNA"/>
</dbReference>
<dbReference type="InterPro" id="IPR015068">
    <property type="entry name" value="DUF1877"/>
</dbReference>
<reference evidence="2" key="1">
    <citation type="journal article" date="2019" name="Int. J. Syst. Evol. Microbiol.">
        <title>The Global Catalogue of Microorganisms (GCM) 10K type strain sequencing project: providing services to taxonomists for standard genome sequencing and annotation.</title>
        <authorList>
            <consortium name="The Broad Institute Genomics Platform"/>
            <consortium name="The Broad Institute Genome Sequencing Center for Infectious Disease"/>
            <person name="Wu L."/>
            <person name="Ma J."/>
        </authorList>
    </citation>
    <scope>NUCLEOTIDE SEQUENCE [LARGE SCALE GENOMIC DNA]</scope>
    <source>
        <strain evidence="2">PCU 266</strain>
    </source>
</reference>
<proteinExistence type="predicted"/>
<sequence length="186" mass="19524">MSTELLIRELCVAVLDCVASGGRAAPARARPRVTGLGRHFAVEPADAGWLAGAGAEALAAYAERAEESWEDRWSVDTDTAWEPLHRALSGGPGPAPGPLAHAILGGRPLPAAPGCLLRLLPPDRVPATAEALTGLTRPWLRARLDALGRPPGLSCESCAWERLCALRAFHTRAADAGRGVLFTVSD</sequence>
<dbReference type="Pfam" id="PF08974">
    <property type="entry name" value="DUF1877"/>
    <property type="match status" value="1"/>
</dbReference>
<gene>
    <name evidence="1" type="ORF">ACFPRH_28355</name>
</gene>